<gene>
    <name evidence="6" type="ORF">SAMN06296378_2393</name>
</gene>
<dbReference type="RefSeq" id="WP_179691890.1">
    <property type="nucleotide sequence ID" value="NZ_BMLC01000003.1"/>
</dbReference>
<dbReference type="InterPro" id="IPR029044">
    <property type="entry name" value="Nucleotide-diphossugar_trans"/>
</dbReference>
<protein>
    <submittedName>
        <fullName evidence="6">2-phospho-L-lactate guanylyltransferase</fullName>
    </submittedName>
</protein>
<dbReference type="PANTHER" id="PTHR40392:SF1">
    <property type="entry name" value="2-PHOSPHO-L-LACTATE GUANYLYLTRANSFERASE"/>
    <property type="match status" value="1"/>
</dbReference>
<dbReference type="InterPro" id="IPR025877">
    <property type="entry name" value="MobA-like_NTP_Trfase"/>
</dbReference>
<dbReference type="Pfam" id="PF12804">
    <property type="entry name" value="NTP_transf_3"/>
    <property type="match status" value="1"/>
</dbReference>
<dbReference type="EMBL" id="OCST01000004">
    <property type="protein sequence ID" value="SOE71079.1"/>
    <property type="molecule type" value="Genomic_DNA"/>
</dbReference>
<keyword evidence="1 6" id="KW-0808">Transferase</keyword>
<dbReference type="NCBIfam" id="TIGR03552">
    <property type="entry name" value="F420_cofC"/>
    <property type="match status" value="1"/>
</dbReference>
<dbReference type="InterPro" id="IPR002835">
    <property type="entry name" value="CofC"/>
</dbReference>
<dbReference type="AlphaFoldDB" id="A0A2C8ZYB9"/>
<dbReference type="PANTHER" id="PTHR40392">
    <property type="entry name" value="2-PHOSPHO-L-LACTATE GUANYLYLTRANSFERASE"/>
    <property type="match status" value="1"/>
</dbReference>
<dbReference type="Proteomes" id="UP000219440">
    <property type="component" value="Unassembled WGS sequence"/>
</dbReference>
<dbReference type="GO" id="GO:0043814">
    <property type="term" value="F:phospholactate guanylyltransferase activity"/>
    <property type="evidence" value="ECO:0007669"/>
    <property type="project" value="InterPro"/>
</dbReference>
<feature type="domain" description="MobA-like NTP transferase" evidence="5">
    <location>
        <begin position="36"/>
        <end position="114"/>
    </location>
</feature>
<sequence>MPTDWIVIVPVRVASAKTRFGPHDNSELALAMAIDTVVAALQVARVIVVTDTAQSFLELGAAVHPDPGTGLNAAIEAGLAQAGIGARRAVLLGDHPALTPAELDEALDAATHPLSMVADAAGTGTALTAALPGVGHRPAFGEGSKAAHESAGYIPLSGDWPGLRTDVDTAADLARLRRTGPHTAAWSADSRR</sequence>
<evidence type="ECO:0000256" key="3">
    <source>
        <dbReference type="ARBA" id="ARBA00022741"/>
    </source>
</evidence>
<name>A0A2C8ZYB9_9MICO</name>
<proteinExistence type="predicted"/>
<evidence type="ECO:0000256" key="2">
    <source>
        <dbReference type="ARBA" id="ARBA00022695"/>
    </source>
</evidence>
<dbReference type="SUPFAM" id="SSF53448">
    <property type="entry name" value="Nucleotide-diphospho-sugar transferases"/>
    <property type="match status" value="1"/>
</dbReference>
<keyword evidence="4" id="KW-0342">GTP-binding</keyword>
<evidence type="ECO:0000313" key="7">
    <source>
        <dbReference type="Proteomes" id="UP000219440"/>
    </source>
</evidence>
<evidence type="ECO:0000256" key="4">
    <source>
        <dbReference type="ARBA" id="ARBA00023134"/>
    </source>
</evidence>
<dbReference type="GO" id="GO:0005525">
    <property type="term" value="F:GTP binding"/>
    <property type="evidence" value="ECO:0007669"/>
    <property type="project" value="UniProtKB-KW"/>
</dbReference>
<evidence type="ECO:0000256" key="1">
    <source>
        <dbReference type="ARBA" id="ARBA00022679"/>
    </source>
</evidence>
<keyword evidence="2 6" id="KW-0548">Nucleotidyltransferase</keyword>
<evidence type="ECO:0000259" key="5">
    <source>
        <dbReference type="Pfam" id="PF12804"/>
    </source>
</evidence>
<evidence type="ECO:0000313" key="6">
    <source>
        <dbReference type="EMBL" id="SOE71079.1"/>
    </source>
</evidence>
<keyword evidence="3" id="KW-0547">Nucleotide-binding</keyword>
<reference evidence="6 7" key="1">
    <citation type="submission" date="2017-09" db="EMBL/GenBank/DDBJ databases">
        <authorList>
            <person name="Ehlers B."/>
            <person name="Leendertz F.H."/>
        </authorList>
    </citation>
    <scope>NUCLEOTIDE SEQUENCE [LARGE SCALE GENOMIC DNA]</scope>
    <source>
        <strain evidence="6 7">CGMCC 1.05381</strain>
    </source>
</reference>
<organism evidence="6 7">
    <name type="scientific">Salinibacterium xinjiangense</name>
    <dbReference type="NCBI Taxonomy" id="386302"/>
    <lineage>
        <taxon>Bacteria</taxon>
        <taxon>Bacillati</taxon>
        <taxon>Actinomycetota</taxon>
        <taxon>Actinomycetes</taxon>
        <taxon>Micrococcales</taxon>
        <taxon>Microbacteriaceae</taxon>
        <taxon>Salinibacterium</taxon>
    </lineage>
</organism>
<accession>A0A2C8ZYB9</accession>
<dbReference type="Gene3D" id="3.90.550.10">
    <property type="entry name" value="Spore Coat Polysaccharide Biosynthesis Protein SpsA, Chain A"/>
    <property type="match status" value="1"/>
</dbReference>
<keyword evidence="7" id="KW-1185">Reference proteome</keyword>